<dbReference type="PANTHER" id="PTHR11496">
    <property type="entry name" value="ALCOHOL DEHYDROGENASE"/>
    <property type="match status" value="1"/>
</dbReference>
<dbReference type="SUPFAM" id="SSF53720">
    <property type="entry name" value="ALDH-like"/>
    <property type="match status" value="1"/>
</dbReference>
<comment type="cofactor">
    <cofactor evidence="1">
        <name>Fe(2+)</name>
        <dbReference type="ChEBI" id="CHEBI:29033"/>
    </cofactor>
</comment>
<evidence type="ECO:0000256" key="2">
    <source>
        <dbReference type="ARBA" id="ARBA00023002"/>
    </source>
</evidence>
<dbReference type="FunFam" id="1.20.1090.10:FF:000001">
    <property type="entry name" value="Aldehyde-alcohol dehydrogenase"/>
    <property type="match status" value="1"/>
</dbReference>
<dbReference type="SUPFAM" id="SSF56796">
    <property type="entry name" value="Dehydroquinate synthase-like"/>
    <property type="match status" value="1"/>
</dbReference>
<sequence>MANVSTETFPGEKELQELIERVKRAQIIYASYSQEQVDKIFRAAAIAANNARISLAQDAVQETGMGIIEDKVIKNHFAAEYIFHKYKDEKTCGIIEEDTGFGIEKIAEPKGVICGIIPTTNPTSTAIFKSLISLKTRNAIIFSPHPRAKKCTCDAARIVRDAAVAAGAPEDIIAWIDEPTMEKTNFLMHHPLVNLILATGGPGMVKSAYSSGKPAIGVGAGNTPALIDKSANIKMAVSSILMSKTFDNGVVCASEQSVIVNQEIYDAVKKEFKARGAHFLTKDEMSKLEPIILDPQRGTVNPKIVGQSAANIAKIAGFEVDPKTKVLIGEVSKIAVDEPFAHEKLSPVLGMYKCHNFGEGADMAARLVALGGFGHTSVLYIDEKEKDKVDAYGRAVKTSRILINMPASQGAIGDIYNFRLEPSLTLGCGSWGNNSISENVGPKHLLNVKTLAKRRENMLWFRLPPKVYFKYGCLPVALQELENKKRAFIVTDSFLFNSGMIDRITDQLDQMGVETEVFHQVKPDPTLGTINTAMQLVNSYNPDVIIAVGGGSPMDAAKIIWLLYEHPEVSFEGLALRFMDIRKRIYNFPNMGTKAKLVCIPTTSGTGSEVTPFAIITDEKTGMKWAIADYALTPSMAIVDSELAVGQPKGLTASCGIDVLTHALEALVSSMSTDYTNGLALEATRLIFKYLPQAYADGTNIKAREKVHNASTMAGMAFSNAFLGVCHSMAHKLGAQFHVPHGMANALLLTNVIRFNRNDNPTKQASFPQYEYPSVTSRYARAADYVAMACNDTPNGDYVNVKPGMTMDQKVDALIEGIEKLKKELNVPSSIQEWGVDEKDFLAVVDELSVKAFDDQCTGSNPRYPLISQIKQLYLDSFYGRPWKEEA</sequence>
<evidence type="ECO:0000256" key="7">
    <source>
        <dbReference type="ARBA" id="ARBA00035645"/>
    </source>
</evidence>
<evidence type="ECO:0000313" key="12">
    <source>
        <dbReference type="EMBL" id="MBO8443939.1"/>
    </source>
</evidence>
<dbReference type="Gene3D" id="3.40.309.10">
    <property type="entry name" value="Aldehyde Dehydrogenase, Chain A, domain 2"/>
    <property type="match status" value="1"/>
</dbReference>
<dbReference type="InterPro" id="IPR016162">
    <property type="entry name" value="Ald_DH_N"/>
</dbReference>
<dbReference type="InterPro" id="IPR016161">
    <property type="entry name" value="Ald_DH/histidinol_DH"/>
</dbReference>
<reference evidence="12" key="2">
    <citation type="journal article" date="2021" name="PeerJ">
        <title>Extensive microbial diversity within the chicken gut microbiome revealed by metagenomics and culture.</title>
        <authorList>
            <person name="Gilroy R."/>
            <person name="Ravi A."/>
            <person name="Getino M."/>
            <person name="Pursley I."/>
            <person name="Horton D.L."/>
            <person name="Alikhan N.F."/>
            <person name="Baker D."/>
            <person name="Gharbi K."/>
            <person name="Hall N."/>
            <person name="Watson M."/>
            <person name="Adriaenssens E.M."/>
            <person name="Foster-Nyarko E."/>
            <person name="Jarju S."/>
            <person name="Secka A."/>
            <person name="Antonio M."/>
            <person name="Oren A."/>
            <person name="Chaudhuri R.R."/>
            <person name="La Ragione R."/>
            <person name="Hildebrand F."/>
            <person name="Pallen M.J."/>
        </authorList>
    </citation>
    <scope>NUCLEOTIDE SEQUENCE</scope>
    <source>
        <strain evidence="12">11167</strain>
    </source>
</reference>
<keyword evidence="5" id="KW-0511">Multifunctional enzyme</keyword>
<dbReference type="InterPro" id="IPR016163">
    <property type="entry name" value="Ald_DH_C"/>
</dbReference>
<evidence type="ECO:0000256" key="8">
    <source>
        <dbReference type="PIRNR" id="PIRNR000111"/>
    </source>
</evidence>
<dbReference type="GO" id="GO:0046872">
    <property type="term" value="F:metal ion binding"/>
    <property type="evidence" value="ECO:0007669"/>
    <property type="project" value="InterPro"/>
</dbReference>
<evidence type="ECO:0000313" key="13">
    <source>
        <dbReference type="Proteomes" id="UP000823633"/>
    </source>
</evidence>
<dbReference type="Gene3D" id="3.40.50.1970">
    <property type="match status" value="1"/>
</dbReference>
<keyword evidence="2 8" id="KW-0560">Oxidoreductase</keyword>
<accession>A0A9D9HAH1</accession>
<dbReference type="InterPro" id="IPR034789">
    <property type="entry name" value="AAD_C"/>
</dbReference>
<dbReference type="Pfam" id="PF25137">
    <property type="entry name" value="ADH_Fe_C"/>
    <property type="match status" value="1"/>
</dbReference>
<dbReference type="InterPro" id="IPR015590">
    <property type="entry name" value="Aldehyde_DH_dom"/>
</dbReference>
<dbReference type="CDD" id="cd08178">
    <property type="entry name" value="AAD_C"/>
    <property type="match status" value="1"/>
</dbReference>
<evidence type="ECO:0000256" key="4">
    <source>
        <dbReference type="ARBA" id="ARBA00023027"/>
    </source>
</evidence>
<dbReference type="Gene3D" id="3.40.605.10">
    <property type="entry name" value="Aldehyde Dehydrogenase, Chain A, domain 1"/>
    <property type="match status" value="1"/>
</dbReference>
<keyword evidence="3" id="KW-0408">Iron</keyword>
<dbReference type="EMBL" id="JADIMU010000064">
    <property type="protein sequence ID" value="MBO8443939.1"/>
    <property type="molecule type" value="Genomic_DNA"/>
</dbReference>
<name>A0A9D9HAH1_9SPIR</name>
<reference evidence="12" key="1">
    <citation type="submission" date="2020-10" db="EMBL/GenBank/DDBJ databases">
        <authorList>
            <person name="Gilroy R."/>
        </authorList>
    </citation>
    <scope>NUCLEOTIDE SEQUENCE</scope>
    <source>
        <strain evidence="12">11167</strain>
    </source>
</reference>
<evidence type="ECO:0000259" key="10">
    <source>
        <dbReference type="Pfam" id="PF00465"/>
    </source>
</evidence>
<dbReference type="FunFam" id="3.40.50.1970:FF:000002">
    <property type="entry name" value="Aldehyde-alcohol dehydrogenase"/>
    <property type="match status" value="1"/>
</dbReference>
<dbReference type="PIRSF" id="PIRSF000111">
    <property type="entry name" value="ALDH_ADH"/>
    <property type="match status" value="1"/>
</dbReference>
<dbReference type="InterPro" id="IPR012079">
    <property type="entry name" value="Bifunc_Ald-ADH"/>
</dbReference>
<evidence type="ECO:0000259" key="9">
    <source>
        <dbReference type="Pfam" id="PF00171"/>
    </source>
</evidence>
<keyword evidence="4" id="KW-0520">NAD</keyword>
<evidence type="ECO:0000259" key="11">
    <source>
        <dbReference type="Pfam" id="PF25137"/>
    </source>
</evidence>
<protein>
    <recommendedName>
        <fullName evidence="8">Aldehyde-alcohol dehydrogenase</fullName>
    </recommendedName>
</protein>
<dbReference type="NCBIfam" id="NF010378">
    <property type="entry name" value="PRK13805.1"/>
    <property type="match status" value="1"/>
</dbReference>
<feature type="domain" description="Aldehyde dehydrogenase" evidence="9">
    <location>
        <begin position="12"/>
        <end position="303"/>
    </location>
</feature>
<dbReference type="InterPro" id="IPR001670">
    <property type="entry name" value="ADH_Fe/GldA"/>
</dbReference>
<dbReference type="Proteomes" id="UP000823633">
    <property type="component" value="Unassembled WGS sequence"/>
</dbReference>
<proteinExistence type="inferred from homology"/>
<comment type="similarity">
    <text evidence="7 8">In the C-terminal section; belongs to the iron-containing alcohol dehydrogenase family.</text>
</comment>
<dbReference type="CDD" id="cd07122">
    <property type="entry name" value="ALDH_F20_ACDH"/>
    <property type="match status" value="1"/>
</dbReference>
<feature type="domain" description="Fe-containing alcohol dehydrogenase-like C-terminal" evidence="11">
    <location>
        <begin position="652"/>
        <end position="876"/>
    </location>
</feature>
<comment type="similarity">
    <text evidence="6 8">In the N-terminal section; belongs to the aldehyde dehydrogenase family.</text>
</comment>
<evidence type="ECO:0000256" key="3">
    <source>
        <dbReference type="ARBA" id="ARBA00023004"/>
    </source>
</evidence>
<evidence type="ECO:0000256" key="6">
    <source>
        <dbReference type="ARBA" id="ARBA00035641"/>
    </source>
</evidence>
<dbReference type="InterPro" id="IPR039697">
    <property type="entry name" value="Alcohol_dehydrogenase_Fe"/>
</dbReference>
<dbReference type="GO" id="GO:0008774">
    <property type="term" value="F:acetaldehyde dehydrogenase (acetylating) activity"/>
    <property type="evidence" value="ECO:0007669"/>
    <property type="project" value="UniProtKB-UniRule"/>
</dbReference>
<dbReference type="FunFam" id="3.40.309.10:FF:000007">
    <property type="entry name" value="Aldehyde-alcohol dehydrogenase"/>
    <property type="match status" value="1"/>
</dbReference>
<dbReference type="AlphaFoldDB" id="A0A9D9HAH1"/>
<dbReference type="PROSITE" id="PS00060">
    <property type="entry name" value="ADH_IRON_2"/>
    <property type="match status" value="1"/>
</dbReference>
<dbReference type="GO" id="GO:0015976">
    <property type="term" value="P:carbon utilization"/>
    <property type="evidence" value="ECO:0007669"/>
    <property type="project" value="InterPro"/>
</dbReference>
<comment type="caution">
    <text evidence="12">The sequence shown here is derived from an EMBL/GenBank/DDBJ whole genome shotgun (WGS) entry which is preliminary data.</text>
</comment>
<dbReference type="InterPro" id="IPR018211">
    <property type="entry name" value="ADH_Fe_CS"/>
</dbReference>
<dbReference type="GO" id="GO:0006066">
    <property type="term" value="P:alcohol metabolic process"/>
    <property type="evidence" value="ECO:0007669"/>
    <property type="project" value="InterPro"/>
</dbReference>
<feature type="domain" description="Alcohol dehydrogenase iron-type/glycerol dehydrogenase GldA" evidence="10">
    <location>
        <begin position="464"/>
        <end position="640"/>
    </location>
</feature>
<dbReference type="Pfam" id="PF00171">
    <property type="entry name" value="Aldedh"/>
    <property type="match status" value="1"/>
</dbReference>
<dbReference type="InterPro" id="IPR056798">
    <property type="entry name" value="ADH_Fe_C"/>
</dbReference>
<organism evidence="12 13">
    <name type="scientific">Candidatus Aphodenecus pullistercoris</name>
    <dbReference type="NCBI Taxonomy" id="2840669"/>
    <lineage>
        <taxon>Bacteria</taxon>
        <taxon>Pseudomonadati</taxon>
        <taxon>Spirochaetota</taxon>
        <taxon>Spirochaetia</taxon>
        <taxon>Spirochaetales</taxon>
        <taxon>Candidatus Aphodenecus</taxon>
    </lineage>
</organism>
<evidence type="ECO:0000256" key="5">
    <source>
        <dbReference type="ARBA" id="ARBA00023268"/>
    </source>
</evidence>
<dbReference type="Gene3D" id="1.20.1090.10">
    <property type="entry name" value="Dehydroquinate synthase-like - alpha domain"/>
    <property type="match status" value="1"/>
</dbReference>
<dbReference type="PANTHER" id="PTHR11496:SF83">
    <property type="entry name" value="HYDROXYACID-OXOACID TRANSHYDROGENASE, MITOCHONDRIAL"/>
    <property type="match status" value="1"/>
</dbReference>
<dbReference type="Pfam" id="PF00465">
    <property type="entry name" value="Fe-ADH"/>
    <property type="match status" value="1"/>
</dbReference>
<gene>
    <name evidence="12" type="primary">adhE</name>
    <name evidence="12" type="synonym">adhC</name>
    <name evidence="12" type="ORF">IAC42_09340</name>
</gene>
<dbReference type="GO" id="GO:0004022">
    <property type="term" value="F:alcohol dehydrogenase (NAD+) activity"/>
    <property type="evidence" value="ECO:0007669"/>
    <property type="project" value="UniProtKB-UniRule"/>
</dbReference>
<evidence type="ECO:0000256" key="1">
    <source>
        <dbReference type="ARBA" id="ARBA00001954"/>
    </source>
</evidence>